<feature type="chain" id="PRO_5002085745" evidence="1">
    <location>
        <begin position="27"/>
        <end position="190"/>
    </location>
</feature>
<keyword evidence="3" id="KW-1185">Reference proteome</keyword>
<organism evidence="2 3">
    <name type="scientific">Novosphingobium malaysiense</name>
    <dbReference type="NCBI Taxonomy" id="1348853"/>
    <lineage>
        <taxon>Bacteria</taxon>
        <taxon>Pseudomonadati</taxon>
        <taxon>Pseudomonadota</taxon>
        <taxon>Alphaproteobacteria</taxon>
        <taxon>Sphingomonadales</taxon>
        <taxon>Sphingomonadaceae</taxon>
        <taxon>Novosphingobium</taxon>
    </lineage>
</organism>
<dbReference type="STRING" id="1348853.LK12_05810"/>
<dbReference type="Proteomes" id="UP000031057">
    <property type="component" value="Unassembled WGS sequence"/>
</dbReference>
<proteinExistence type="predicted"/>
<dbReference type="OrthoDB" id="7452692at2"/>
<keyword evidence="1" id="KW-0732">Signal</keyword>
<name>A0A0B1ZT57_9SPHN</name>
<dbReference type="AlphaFoldDB" id="A0A0B1ZT57"/>
<evidence type="ECO:0000256" key="1">
    <source>
        <dbReference type="SAM" id="SignalP"/>
    </source>
</evidence>
<dbReference type="EMBL" id="JTDI01000002">
    <property type="protein sequence ID" value="KHK92333.1"/>
    <property type="molecule type" value="Genomic_DNA"/>
</dbReference>
<reference evidence="2 3" key="1">
    <citation type="submission" date="2014-10" db="EMBL/GenBank/DDBJ databases">
        <title>Genome sequence of Novosphingobium malaysiense MUSC 273(T).</title>
        <authorList>
            <person name="Lee L.-H."/>
        </authorList>
    </citation>
    <scope>NUCLEOTIDE SEQUENCE [LARGE SCALE GENOMIC DNA]</scope>
    <source>
        <strain evidence="2 3">MUSC 273</strain>
    </source>
</reference>
<protein>
    <submittedName>
        <fullName evidence="2">Uncharacterized protein</fullName>
    </submittedName>
</protein>
<gene>
    <name evidence="2" type="ORF">LK12_05810</name>
</gene>
<comment type="caution">
    <text evidence="2">The sequence shown here is derived from an EMBL/GenBank/DDBJ whole genome shotgun (WGS) entry which is preliminary data.</text>
</comment>
<sequence length="190" mass="20288">MNRIGITCFLRAGLTVLAVVSGPAVGAQDATHGIGEKVALALSSAQAAQANRNHKALASALAVIDRSGAHPLVDWDGADPVPRWRTLLAATAPPMRGSPLGPGYRSGQILAGHSEAFEQVFLSGQKASIALSTPGNAPISLRVLDSDHRPVCIMSNRNRTCHWVPMFTQRYTIEVRNPGDREAEYFLVVE</sequence>
<dbReference type="RefSeq" id="WP_039280656.1">
    <property type="nucleotide sequence ID" value="NZ_JTDI01000002.1"/>
</dbReference>
<evidence type="ECO:0000313" key="3">
    <source>
        <dbReference type="Proteomes" id="UP000031057"/>
    </source>
</evidence>
<accession>A0A0B1ZT57</accession>
<evidence type="ECO:0000313" key="2">
    <source>
        <dbReference type="EMBL" id="KHK92333.1"/>
    </source>
</evidence>
<feature type="signal peptide" evidence="1">
    <location>
        <begin position="1"/>
        <end position="26"/>
    </location>
</feature>